<sequence length="480" mass="54204">MPQYHLVILVHGLWGNSSHMAYLAQSLQNAKISDSQEILVVHRTESHSGYLTYDGIGVNGKRVADEITTEMLKLEKDGKVVKFSIIGYSMGGLIARYALGILKHDGFFDEVEPVNFVTFCTPHVGAINPSKSLSSRMFNIVAPCILSHTGSEMFLRDKPVVKAKKSLSLLEWMANPASKFYKALESFENRTAYANIINDKRTSWYTTAIDDRDPFNSMINESSEAYSLNYIRGYEPTVIDVTKHFSFNAIEEPNTSKIDLRSIIFKAFSWCKVLGHLVLVMPIYSLLLFGNYMWQRIQLSQRLKQFAKESSESLNVLYEWINDEIDGGMAKLETSKSTMSGYDSSHEVSGNYLSQFEETVRGETDLLVESIYGAMNNADYHEYNSRVIPPAANAQGDCPEASPLLSDSTAKETEDNFQLNLTPAQKNIVRHLNALEWKKFPVIIRKTKASHAAVIYRHPDPNFAEGETVVRHFLNEVFRG</sequence>
<comment type="caution">
    <text evidence="5">The sequence shown here is derived from an EMBL/GenBank/DDBJ whole genome shotgun (WGS) entry which is preliminary data.</text>
</comment>
<dbReference type="InterPro" id="IPR029058">
    <property type="entry name" value="AB_hydrolase_fold"/>
</dbReference>
<evidence type="ECO:0000259" key="4">
    <source>
        <dbReference type="Pfam" id="PF05057"/>
    </source>
</evidence>
<evidence type="ECO:0000313" key="5">
    <source>
        <dbReference type="EMBL" id="OVF06653.1"/>
    </source>
</evidence>
<organism evidence="5 6">
    <name type="scientific">Clavispora lusitaniae</name>
    <name type="common">Candida lusitaniae</name>
    <dbReference type="NCBI Taxonomy" id="36911"/>
    <lineage>
        <taxon>Eukaryota</taxon>
        <taxon>Fungi</taxon>
        <taxon>Dikarya</taxon>
        <taxon>Ascomycota</taxon>
        <taxon>Saccharomycotina</taxon>
        <taxon>Pichiomycetes</taxon>
        <taxon>Metschnikowiaceae</taxon>
        <taxon>Clavispora</taxon>
    </lineage>
</organism>
<gene>
    <name evidence="5" type="ORF">A9F13_19g00550</name>
</gene>
<dbReference type="InterPro" id="IPR007751">
    <property type="entry name" value="DUF676_lipase-like"/>
</dbReference>
<comment type="similarity">
    <text evidence="1">Belongs to the putative lipase ROG1 family.</text>
</comment>
<protein>
    <submittedName>
        <fullName evidence="5">Lipase</fullName>
    </submittedName>
</protein>
<dbReference type="Gene3D" id="3.40.50.1820">
    <property type="entry name" value="alpha/beta hydrolase"/>
    <property type="match status" value="1"/>
</dbReference>
<dbReference type="GO" id="GO:0004622">
    <property type="term" value="F:phosphatidylcholine lysophospholipase activity"/>
    <property type="evidence" value="ECO:0007669"/>
    <property type="project" value="TreeGrafter"/>
</dbReference>
<dbReference type="InterPro" id="IPR044294">
    <property type="entry name" value="Lipase-like"/>
</dbReference>
<evidence type="ECO:0000313" key="6">
    <source>
        <dbReference type="Proteomes" id="UP000195602"/>
    </source>
</evidence>
<dbReference type="KEGG" id="clus:A9F13_19g00550"/>
<dbReference type="Proteomes" id="UP000195602">
    <property type="component" value="Unassembled WGS sequence"/>
</dbReference>
<evidence type="ECO:0000256" key="3">
    <source>
        <dbReference type="SAM" id="Phobius"/>
    </source>
</evidence>
<evidence type="ECO:0000256" key="1">
    <source>
        <dbReference type="ARBA" id="ARBA00007920"/>
    </source>
</evidence>
<keyword evidence="3" id="KW-1133">Transmembrane helix</keyword>
<keyword evidence="3" id="KW-0812">Transmembrane</keyword>
<dbReference type="Pfam" id="PF05057">
    <property type="entry name" value="DUF676"/>
    <property type="match status" value="1"/>
</dbReference>
<dbReference type="GO" id="GO:0016042">
    <property type="term" value="P:lipid catabolic process"/>
    <property type="evidence" value="ECO:0007669"/>
    <property type="project" value="UniProtKB-KW"/>
</dbReference>
<feature type="transmembrane region" description="Helical" evidence="3">
    <location>
        <begin position="273"/>
        <end position="294"/>
    </location>
</feature>
<proteinExistence type="inferred from homology"/>
<dbReference type="SUPFAM" id="SSF53474">
    <property type="entry name" value="alpha/beta-Hydrolases"/>
    <property type="match status" value="1"/>
</dbReference>
<reference evidence="5 6" key="1">
    <citation type="submission" date="2017-04" db="EMBL/GenBank/DDBJ databases">
        <title>Draft genome of the yeast Clavispora lusitaniae type strain CBS 6936.</title>
        <authorList>
            <person name="Durrens P."/>
            <person name="Klopp C."/>
            <person name="Biteau N."/>
            <person name="Fitton-Ouhabi V."/>
            <person name="Dementhon K."/>
            <person name="Accoceberry I."/>
            <person name="Sherman D.J."/>
            <person name="Noel T."/>
        </authorList>
    </citation>
    <scope>NUCLEOTIDE SEQUENCE [LARGE SCALE GENOMIC DNA]</scope>
    <source>
        <strain evidence="5 6">CBS 6936</strain>
    </source>
</reference>
<dbReference type="GO" id="GO:0005811">
    <property type="term" value="C:lipid droplet"/>
    <property type="evidence" value="ECO:0007669"/>
    <property type="project" value="TreeGrafter"/>
</dbReference>
<keyword evidence="2" id="KW-0443">Lipid metabolism</keyword>
<accession>A0AA91PW14</accession>
<keyword evidence="2" id="KW-0442">Lipid degradation</keyword>
<dbReference type="PANTHER" id="PTHR12482">
    <property type="entry name" value="LIPASE ROG1-RELATED-RELATED"/>
    <property type="match status" value="1"/>
</dbReference>
<feature type="domain" description="DUF676" evidence="4">
    <location>
        <begin position="4"/>
        <end position="206"/>
    </location>
</feature>
<dbReference type="AlphaFoldDB" id="A0AA91PW14"/>
<name>A0AA91PW14_CLALS</name>
<keyword evidence="3" id="KW-0472">Membrane</keyword>
<dbReference type="EMBL" id="LYUB02000019">
    <property type="protein sequence ID" value="OVF06653.1"/>
    <property type="molecule type" value="Genomic_DNA"/>
</dbReference>
<dbReference type="GO" id="GO:0047372">
    <property type="term" value="F:monoacylglycerol lipase activity"/>
    <property type="evidence" value="ECO:0007669"/>
    <property type="project" value="TreeGrafter"/>
</dbReference>
<dbReference type="PANTHER" id="PTHR12482:SF65">
    <property type="entry name" value="ESTERASE, PUTATIVE (AFU_ORTHOLOGUE AFUA_3G12320)-RELATED"/>
    <property type="match status" value="1"/>
</dbReference>
<evidence type="ECO:0000256" key="2">
    <source>
        <dbReference type="ARBA" id="ARBA00022963"/>
    </source>
</evidence>